<proteinExistence type="predicted"/>
<dbReference type="PANTHER" id="PTHR34219">
    <property type="entry name" value="IRON-REGULATED INNER MEMBRANE PROTEIN-RELATED"/>
    <property type="match status" value="1"/>
</dbReference>
<evidence type="ECO:0000256" key="2">
    <source>
        <dbReference type="SAM" id="Phobius"/>
    </source>
</evidence>
<comment type="caution">
    <text evidence="4">The sequence shown here is derived from an EMBL/GenBank/DDBJ whole genome shotgun (WGS) entry which is preliminary data.</text>
</comment>
<feature type="transmembrane region" description="Helical" evidence="2">
    <location>
        <begin position="38"/>
        <end position="62"/>
    </location>
</feature>
<dbReference type="Pfam" id="PF03929">
    <property type="entry name" value="PepSY_TM"/>
    <property type="match status" value="1"/>
</dbReference>
<evidence type="ECO:0000256" key="1">
    <source>
        <dbReference type="SAM" id="MobiDB-lite"/>
    </source>
</evidence>
<feature type="transmembrane region" description="Helical" evidence="2">
    <location>
        <begin position="216"/>
        <end position="237"/>
    </location>
</feature>
<dbReference type="EMBL" id="JBHRSJ010000004">
    <property type="protein sequence ID" value="MFC2971174.1"/>
    <property type="molecule type" value="Genomic_DNA"/>
</dbReference>
<feature type="region of interest" description="Disordered" evidence="1">
    <location>
        <begin position="1"/>
        <end position="21"/>
    </location>
</feature>
<evidence type="ECO:0000313" key="4">
    <source>
        <dbReference type="EMBL" id="MFC2971174.1"/>
    </source>
</evidence>
<gene>
    <name evidence="4" type="ORF">ACFOJE_02945</name>
</gene>
<feature type="transmembrane region" description="Helical" evidence="2">
    <location>
        <begin position="388"/>
        <end position="410"/>
    </location>
</feature>
<feature type="transmembrane region" description="Helical" evidence="2">
    <location>
        <begin position="430"/>
        <end position="456"/>
    </location>
</feature>
<sequence>MKPTTATRRPDESHAPSPSAHASGAARRAVLYRLIWRWHFYAGLFCIPFVLALSLTGSVYLFRPQIDAWLDAPYNHVGADAPRRPVSEQVRAALAAVPGTVLNAYQLPEGPTHAAQVLVGKGNELYRVYVDPVTAEVLHSVAEDQRFSRQLFHLHGELLLGETGSALVELAACWTVVMLLTGLYLWWPRGNRLAGVVYPRLGRDGRLFWRDLHAVVGFWVSLFALLLILTGLPWATFWGGALRDLRQWAADQPVQQDWTTGRASELAERRAANGAIHDEHAGMPGMRHDMPVPAARLDYRPLDRLAPAVQALALPAPVLLAPPSAKAANWTARSDAANRPLRVNLVLDPADGSVLKRVDFAQRPLLDRVIGYGVAAHEGQLFGLANQLLGVFVTLGLVILSVSGLVLWWRRRPQGVLGAPPAKAEARYPALVLLILALLGLYMPLLGLSMLLLLLLERGLLSRIPPLRRFLGLEPEAYPGDGAGSRL</sequence>
<keyword evidence="2" id="KW-0472">Membrane</keyword>
<dbReference type="InterPro" id="IPR025711">
    <property type="entry name" value="PepSY"/>
</dbReference>
<feature type="domain" description="PepSY" evidence="3">
    <location>
        <begin position="86"/>
        <end position="138"/>
    </location>
</feature>
<dbReference type="Proteomes" id="UP001595457">
    <property type="component" value="Unassembled WGS sequence"/>
</dbReference>
<dbReference type="InterPro" id="IPR005625">
    <property type="entry name" value="PepSY-ass_TM"/>
</dbReference>
<dbReference type="Pfam" id="PF03413">
    <property type="entry name" value="PepSY"/>
    <property type="match status" value="1"/>
</dbReference>
<keyword evidence="5" id="KW-1185">Reference proteome</keyword>
<evidence type="ECO:0000259" key="3">
    <source>
        <dbReference type="Pfam" id="PF03413"/>
    </source>
</evidence>
<name>A0ABV7ANY3_9GAMM</name>
<organism evidence="4 5">
    <name type="scientific">Azotobacter bryophylli</name>
    <dbReference type="NCBI Taxonomy" id="1986537"/>
    <lineage>
        <taxon>Bacteria</taxon>
        <taxon>Pseudomonadati</taxon>
        <taxon>Pseudomonadota</taxon>
        <taxon>Gammaproteobacteria</taxon>
        <taxon>Pseudomonadales</taxon>
        <taxon>Pseudomonadaceae</taxon>
        <taxon>Azotobacter</taxon>
    </lineage>
</organism>
<accession>A0ABV7ANY3</accession>
<keyword evidence="2" id="KW-0812">Transmembrane</keyword>
<dbReference type="PANTHER" id="PTHR34219:SF1">
    <property type="entry name" value="PEPSY DOMAIN-CONTAINING PROTEIN"/>
    <property type="match status" value="1"/>
</dbReference>
<evidence type="ECO:0000313" key="5">
    <source>
        <dbReference type="Proteomes" id="UP001595457"/>
    </source>
</evidence>
<keyword evidence="2" id="KW-1133">Transmembrane helix</keyword>
<dbReference type="RefSeq" id="WP_377812754.1">
    <property type="nucleotide sequence ID" value="NZ_JBHRSJ010000004.1"/>
</dbReference>
<protein>
    <submittedName>
        <fullName evidence="4">PepSY-associated TM helix domain-containing protein</fullName>
    </submittedName>
</protein>
<feature type="transmembrane region" description="Helical" evidence="2">
    <location>
        <begin position="166"/>
        <end position="187"/>
    </location>
</feature>
<reference evidence="5" key="1">
    <citation type="journal article" date="2019" name="Int. J. Syst. Evol. Microbiol.">
        <title>The Global Catalogue of Microorganisms (GCM) 10K type strain sequencing project: providing services to taxonomists for standard genome sequencing and annotation.</title>
        <authorList>
            <consortium name="The Broad Institute Genomics Platform"/>
            <consortium name="The Broad Institute Genome Sequencing Center for Infectious Disease"/>
            <person name="Wu L."/>
            <person name="Ma J."/>
        </authorList>
    </citation>
    <scope>NUCLEOTIDE SEQUENCE [LARGE SCALE GENOMIC DNA]</scope>
    <source>
        <strain evidence="5">KCTC 62195</strain>
    </source>
</reference>